<feature type="coiled-coil region" evidence="1">
    <location>
        <begin position="211"/>
        <end position="245"/>
    </location>
</feature>
<proteinExistence type="predicted"/>
<evidence type="ECO:0000313" key="4">
    <source>
        <dbReference type="Proteomes" id="UP001168877"/>
    </source>
</evidence>
<evidence type="ECO:0000256" key="1">
    <source>
        <dbReference type="SAM" id="Coils"/>
    </source>
</evidence>
<protein>
    <submittedName>
        <fullName evidence="3">Uncharacterized protein</fullName>
    </submittedName>
</protein>
<name>A0AA39TJA8_ACESA</name>
<reference evidence="3" key="1">
    <citation type="journal article" date="2022" name="Plant J.">
        <title>Strategies of tolerance reflected in two North American maple genomes.</title>
        <authorList>
            <person name="McEvoy S.L."/>
            <person name="Sezen U.U."/>
            <person name="Trouern-Trend A."/>
            <person name="McMahon S.M."/>
            <person name="Schaberg P.G."/>
            <person name="Yang J."/>
            <person name="Wegrzyn J.L."/>
            <person name="Swenson N.G."/>
        </authorList>
    </citation>
    <scope>NUCLEOTIDE SEQUENCE</scope>
    <source>
        <strain evidence="3">NS2018</strain>
    </source>
</reference>
<evidence type="ECO:0000256" key="2">
    <source>
        <dbReference type="SAM" id="MobiDB-lite"/>
    </source>
</evidence>
<dbReference type="AlphaFoldDB" id="A0AA39TJA8"/>
<keyword evidence="1" id="KW-0175">Coiled coil</keyword>
<accession>A0AA39TJA8</accession>
<feature type="compositionally biased region" description="Low complexity" evidence="2">
    <location>
        <begin position="20"/>
        <end position="32"/>
    </location>
</feature>
<comment type="caution">
    <text evidence="3">The sequence shown here is derived from an EMBL/GenBank/DDBJ whole genome shotgun (WGS) entry which is preliminary data.</text>
</comment>
<feature type="region of interest" description="Disordered" evidence="2">
    <location>
        <begin position="19"/>
        <end position="80"/>
    </location>
</feature>
<feature type="compositionally biased region" description="Basic and acidic residues" evidence="2">
    <location>
        <begin position="142"/>
        <end position="153"/>
    </location>
</feature>
<sequence>MDVMYVLKRQGRTLCGFGVSAAPPSASSPTTSGPVIPAPQVSRSPIPSPTGTGPVSGSHLSALSSPATLTGSLLHSPDPSLRKVAARPSLSEMLGRAAKAKASLVPKTRPTASAVTPKPTIVAASPPFLTPLARRHIRARKEKTVRVEKDKPATPKVPFTDPPFRSRSRDSSQEEIISKFITACLGGSLHQMSSMPMDILVTKGAALLAEVAILNEANLALQAKLDEAHAELARSEENVTTLVQAATESKSGR</sequence>
<dbReference type="Proteomes" id="UP001168877">
    <property type="component" value="Unassembled WGS sequence"/>
</dbReference>
<evidence type="ECO:0000313" key="3">
    <source>
        <dbReference type="EMBL" id="KAK0605235.1"/>
    </source>
</evidence>
<feature type="region of interest" description="Disordered" evidence="2">
    <location>
        <begin position="139"/>
        <end position="172"/>
    </location>
</feature>
<dbReference type="EMBL" id="JAUESC010000002">
    <property type="protein sequence ID" value="KAK0605235.1"/>
    <property type="molecule type" value="Genomic_DNA"/>
</dbReference>
<feature type="compositionally biased region" description="Polar residues" evidence="2">
    <location>
        <begin position="41"/>
        <end position="73"/>
    </location>
</feature>
<reference evidence="3" key="2">
    <citation type="submission" date="2023-06" db="EMBL/GenBank/DDBJ databases">
        <authorList>
            <person name="Swenson N.G."/>
            <person name="Wegrzyn J.L."/>
            <person name="Mcevoy S.L."/>
        </authorList>
    </citation>
    <scope>NUCLEOTIDE SEQUENCE</scope>
    <source>
        <strain evidence="3">NS2018</strain>
        <tissue evidence="3">Leaf</tissue>
    </source>
</reference>
<keyword evidence="4" id="KW-1185">Reference proteome</keyword>
<organism evidence="3 4">
    <name type="scientific">Acer saccharum</name>
    <name type="common">Sugar maple</name>
    <dbReference type="NCBI Taxonomy" id="4024"/>
    <lineage>
        <taxon>Eukaryota</taxon>
        <taxon>Viridiplantae</taxon>
        <taxon>Streptophyta</taxon>
        <taxon>Embryophyta</taxon>
        <taxon>Tracheophyta</taxon>
        <taxon>Spermatophyta</taxon>
        <taxon>Magnoliopsida</taxon>
        <taxon>eudicotyledons</taxon>
        <taxon>Gunneridae</taxon>
        <taxon>Pentapetalae</taxon>
        <taxon>rosids</taxon>
        <taxon>malvids</taxon>
        <taxon>Sapindales</taxon>
        <taxon>Sapindaceae</taxon>
        <taxon>Hippocastanoideae</taxon>
        <taxon>Acereae</taxon>
        <taxon>Acer</taxon>
    </lineage>
</organism>
<gene>
    <name evidence="3" type="ORF">LWI29_024425</name>
</gene>